<dbReference type="eggNOG" id="ENOG5032SZW">
    <property type="taxonomic scope" value="Bacteria"/>
</dbReference>
<dbReference type="STRING" id="1117647.M5M_06385"/>
<dbReference type="KEGG" id="saga:M5M_06385"/>
<sequence length="182" mass="20100">MIRTCLLLISLLGAAFSAMASPVTITEKRSLAPELEPFRPYIGKTYQGEFKDASSGKTAIDISQWERALNGQAIRILHSMNEGQYGGESIIFYDQSVKKIRFYYFTTAGFYTQGDAEFDGTTFISREQVTGNANGITEVRVKARFDADGHLSMDSEYLKGDTVANTSSAIYKVVTGKSPVFK</sequence>
<evidence type="ECO:0008006" key="4">
    <source>
        <dbReference type="Google" id="ProtNLM"/>
    </source>
</evidence>
<keyword evidence="1" id="KW-0732">Signal</keyword>
<dbReference type="EMBL" id="CP003746">
    <property type="protein sequence ID" value="AFU98472.1"/>
    <property type="molecule type" value="Genomic_DNA"/>
</dbReference>
<feature type="chain" id="PRO_5003878580" description="Secreted protein" evidence="1">
    <location>
        <begin position="21"/>
        <end position="182"/>
    </location>
</feature>
<reference evidence="2 3" key="1">
    <citation type="journal article" date="2013" name="Genome Announc.">
        <title>Complete genome sequence of Simiduia agarivorans SA1(T), a marine bacterium able to degrade a variety of polysaccharides.</title>
        <authorList>
            <person name="Lin S.Y."/>
            <person name="Shieh W.Y."/>
            <person name="Chen J.S."/>
            <person name="Tang S.L."/>
        </authorList>
    </citation>
    <scope>NUCLEOTIDE SEQUENCE [LARGE SCALE GENOMIC DNA]</scope>
    <source>
        <strain evidence="3">DSM 21679 / JCM 13881 / BCRC 17597 / SA1</strain>
    </source>
</reference>
<organism evidence="2 3">
    <name type="scientific">Simiduia agarivorans (strain DSM 21679 / JCM 13881 / BCRC 17597 / SA1)</name>
    <dbReference type="NCBI Taxonomy" id="1117647"/>
    <lineage>
        <taxon>Bacteria</taxon>
        <taxon>Pseudomonadati</taxon>
        <taxon>Pseudomonadota</taxon>
        <taxon>Gammaproteobacteria</taxon>
        <taxon>Cellvibrionales</taxon>
        <taxon>Cellvibrionaceae</taxon>
        <taxon>Simiduia</taxon>
    </lineage>
</organism>
<dbReference type="HOGENOM" id="CLU_1538752_0_0_6"/>
<evidence type="ECO:0000313" key="3">
    <source>
        <dbReference type="Proteomes" id="UP000000466"/>
    </source>
</evidence>
<dbReference type="AlphaFoldDB" id="K4KX03"/>
<keyword evidence="3" id="KW-1185">Reference proteome</keyword>
<evidence type="ECO:0000313" key="2">
    <source>
        <dbReference type="EMBL" id="AFU98472.1"/>
    </source>
</evidence>
<dbReference type="RefSeq" id="WP_015046645.1">
    <property type="nucleotide sequence ID" value="NC_018868.3"/>
</dbReference>
<feature type="signal peptide" evidence="1">
    <location>
        <begin position="1"/>
        <end position="20"/>
    </location>
</feature>
<accession>K4KX03</accession>
<name>K4KX03_SIMAS</name>
<gene>
    <name evidence="2" type="ordered locus">M5M_06385</name>
</gene>
<dbReference type="Proteomes" id="UP000000466">
    <property type="component" value="Chromosome"/>
</dbReference>
<protein>
    <recommendedName>
        <fullName evidence="4">Secreted protein</fullName>
    </recommendedName>
</protein>
<proteinExistence type="predicted"/>
<dbReference type="OrthoDB" id="7351136at2"/>
<evidence type="ECO:0000256" key="1">
    <source>
        <dbReference type="SAM" id="SignalP"/>
    </source>
</evidence>